<feature type="domain" description="DUF4037" evidence="1">
    <location>
        <begin position="127"/>
        <end position="220"/>
    </location>
</feature>
<reference evidence="2 3" key="1">
    <citation type="submission" date="2018-08" db="EMBL/GenBank/DDBJ databases">
        <title>Bacillus chawlae sp. nov., Bacillus glennii sp. nov., and Bacillus saganii sp. nov. Isolated from the Vehicle Assembly Building at Kennedy Space Center where the Viking Spacecraft were Assembled.</title>
        <authorList>
            <person name="Seuylemezian A."/>
            <person name="Vaishampayan P."/>
        </authorList>
    </citation>
    <scope>NUCLEOTIDE SEQUENCE [LARGE SCALE GENOMIC DNA]</scope>
    <source>
        <strain evidence="2 3">V44-8</strain>
    </source>
</reference>
<accession>A0A372LAA9</accession>
<sequence length="284" mass="32987">MNQVTVEGKMKSHLEEIYKKAATLYGKHPNVDAVMLAGSVSRKLNDQFSDIEIYILWDREPADIDRKEFIKQLNGTVISFYDYEDEEWSEAYHVDGIKIEVSNFLSSSIRRILKEAAINTVIDIDIQCIASSVKDGVPLYGESLIKEFKQEVEVYPENLRRAMVESQLFFSSRWSARYTFINRKDFFLFQKVVMDVIEKMLLMLHGLNGMYVAHPGFKWLSYTLSEMKYKPINLESRIHEIIYSQTMDGVVDLERLLAETVDLIKIHMPSIDVSSFEKAIKITR</sequence>
<proteinExistence type="predicted"/>
<dbReference type="AlphaFoldDB" id="A0A372LAA9"/>
<dbReference type="RefSeq" id="WP_117323863.1">
    <property type="nucleotide sequence ID" value="NZ_QVTD01000013.1"/>
</dbReference>
<evidence type="ECO:0000313" key="3">
    <source>
        <dbReference type="Proteomes" id="UP000262939"/>
    </source>
</evidence>
<evidence type="ECO:0000259" key="1">
    <source>
        <dbReference type="Pfam" id="PF13228"/>
    </source>
</evidence>
<keyword evidence="3" id="KW-1185">Reference proteome</keyword>
<comment type="caution">
    <text evidence="2">The sequence shown here is derived from an EMBL/GenBank/DDBJ whole genome shotgun (WGS) entry which is preliminary data.</text>
</comment>
<name>A0A372LAA9_9BACI</name>
<dbReference type="Pfam" id="PF13228">
    <property type="entry name" value="DUF4037"/>
    <property type="match status" value="1"/>
</dbReference>
<dbReference type="InterPro" id="IPR025117">
    <property type="entry name" value="DUF4037"/>
</dbReference>
<dbReference type="InterPro" id="IPR043519">
    <property type="entry name" value="NT_sf"/>
</dbReference>
<dbReference type="Proteomes" id="UP000262939">
    <property type="component" value="Unassembled WGS sequence"/>
</dbReference>
<gene>
    <name evidence="2" type="ORF">D0466_17615</name>
</gene>
<evidence type="ECO:0000313" key="2">
    <source>
        <dbReference type="EMBL" id="RFU61618.1"/>
    </source>
</evidence>
<dbReference type="EMBL" id="QVTD01000013">
    <property type="protein sequence ID" value="RFU61618.1"/>
    <property type="molecule type" value="Genomic_DNA"/>
</dbReference>
<dbReference type="Gene3D" id="3.30.460.10">
    <property type="entry name" value="Beta Polymerase, domain 2"/>
    <property type="match status" value="1"/>
</dbReference>
<dbReference type="SUPFAM" id="SSF81301">
    <property type="entry name" value="Nucleotidyltransferase"/>
    <property type="match status" value="1"/>
</dbReference>
<organism evidence="2 3">
    <name type="scientific">Peribacillus glennii</name>
    <dbReference type="NCBI Taxonomy" id="2303991"/>
    <lineage>
        <taxon>Bacteria</taxon>
        <taxon>Bacillati</taxon>
        <taxon>Bacillota</taxon>
        <taxon>Bacilli</taxon>
        <taxon>Bacillales</taxon>
        <taxon>Bacillaceae</taxon>
        <taxon>Peribacillus</taxon>
    </lineage>
</organism>
<protein>
    <submittedName>
        <fullName evidence="2">DUF4037 domain-containing protein</fullName>
    </submittedName>
</protein>